<dbReference type="InterPro" id="IPR000731">
    <property type="entry name" value="SSD"/>
</dbReference>
<organism evidence="8 9">
    <name type="scientific">Magnetovibrio blakemorei</name>
    <dbReference type="NCBI Taxonomy" id="28181"/>
    <lineage>
        <taxon>Bacteria</taxon>
        <taxon>Pseudomonadati</taxon>
        <taxon>Pseudomonadota</taxon>
        <taxon>Alphaproteobacteria</taxon>
        <taxon>Rhodospirillales</taxon>
        <taxon>Magnetovibrionaceae</taxon>
        <taxon>Magnetovibrio</taxon>
    </lineage>
</organism>
<dbReference type="PANTHER" id="PTHR33406">
    <property type="entry name" value="MEMBRANE PROTEIN MJ1562-RELATED"/>
    <property type="match status" value="1"/>
</dbReference>
<dbReference type="Pfam" id="PF03176">
    <property type="entry name" value="MMPL"/>
    <property type="match status" value="2"/>
</dbReference>
<feature type="transmembrane region" description="Helical" evidence="6">
    <location>
        <begin position="772"/>
        <end position="794"/>
    </location>
</feature>
<dbReference type="SUPFAM" id="SSF82866">
    <property type="entry name" value="Multidrug efflux transporter AcrB transmembrane domain"/>
    <property type="match status" value="2"/>
</dbReference>
<dbReference type="EMBL" id="MCGG01000002">
    <property type="protein sequence ID" value="OEJ69702.1"/>
    <property type="molecule type" value="Genomic_DNA"/>
</dbReference>
<feature type="transmembrane region" description="Helical" evidence="6">
    <location>
        <begin position="20"/>
        <end position="39"/>
    </location>
</feature>
<dbReference type="InterPro" id="IPR001036">
    <property type="entry name" value="Acrflvin-R"/>
</dbReference>
<feature type="domain" description="SSD" evidence="7">
    <location>
        <begin position="670"/>
        <end position="797"/>
    </location>
</feature>
<gene>
    <name evidence="8" type="ORF">BEN30_02395</name>
</gene>
<feature type="transmembrane region" description="Helical" evidence="6">
    <location>
        <begin position="280"/>
        <end position="300"/>
    </location>
</feature>
<protein>
    <recommendedName>
        <fullName evidence="7">SSD domain-containing protein</fullName>
    </recommendedName>
</protein>
<feature type="transmembrane region" description="Helical" evidence="6">
    <location>
        <begin position="352"/>
        <end position="371"/>
    </location>
</feature>
<sequence>MVQTIRLRIEKGFAAYGHFITRRAWIVLVVTLALVGGLGSNIPKIVMDTATDSFLHKTDPALLTYNAFRDQFGRDELVIVAIETDDVFTPVFMDKLKKLHTELKNNTPHLDDITSLVNARNTYGRGEDLIVEDLFEDWPQDQTAFEAKRQRAYSNPLFKNTLLSEDHHITSIIIRTDAYTSAGIKEDALGGFDDADAPTDTPKTKRAFLSDAENSELVLKVEQIAYSYDAPNFKVYVSGSPVVADALKKSMQTNMKRFTLMGLLIIAAVLLLMFRRVSGVVLPLIVVILSVIGTLGMLPLSGRAFTLPMQILPSFLLAVGVGASVHLLAIFFRHVQHGNAKHDSVVYALGHSGLPIVMTSLTTAAGLASFAGAEVAPIADLGVIASLGILLSLLLNLTLLPAALSLLPLKAKSSTRAHKRHDRMDALLRTIADFSTARAWPVIIVSGVLLLISIAGITQLHFSHQPFKWLPMSEPSRLALDLIDERLKGASSLEVIVDTKQVNGLYDPTIMAGLDKLSGVIEALKTDFISVGKTLSLADILKESNRALHANDEAFYSIPDDRDLIAQELFLFENSGSDDMEDFVDSQFQMARFTAKMPWADSVYLQDINDTVTAKFREVLGDDVDITVTGMNALLGRTMQATIYSMGQSYIIAGGVITLMMIAFLGSIRLGLVSMIPNLAPIVITLGIMGWVGVPLDLFTMLIGSIAIGLAVDDTIHFMHNYRRIHHDTGSVNTAVRETLLGAGRAMLVTSIVLSTGFFIYLLSTLQNLINFGWLTGTTIILALLADIFLAPALMKVLDKAHMIPDDKDF</sequence>
<feature type="transmembrane region" description="Helical" evidence="6">
    <location>
        <begin position="312"/>
        <end position="332"/>
    </location>
</feature>
<feature type="transmembrane region" description="Helical" evidence="6">
    <location>
        <begin position="439"/>
        <end position="462"/>
    </location>
</feature>
<keyword evidence="9" id="KW-1185">Reference proteome</keyword>
<comment type="subcellular location">
    <subcellularLocation>
        <location evidence="1">Cell membrane</location>
        <topology evidence="1">Multi-pass membrane protein</topology>
    </subcellularLocation>
</comment>
<dbReference type="PRINTS" id="PR00702">
    <property type="entry name" value="ACRIFLAVINRP"/>
</dbReference>
<dbReference type="GO" id="GO:0022857">
    <property type="term" value="F:transmembrane transporter activity"/>
    <property type="evidence" value="ECO:0007669"/>
    <property type="project" value="InterPro"/>
</dbReference>
<keyword evidence="3 6" id="KW-0812">Transmembrane</keyword>
<feature type="domain" description="SSD" evidence="7">
    <location>
        <begin position="284"/>
        <end position="406"/>
    </location>
</feature>
<reference evidence="9" key="1">
    <citation type="submission" date="2016-07" db="EMBL/GenBank/DDBJ databases">
        <authorList>
            <person name="Florea S."/>
            <person name="Webb J.S."/>
            <person name="Jaromczyk J."/>
            <person name="Schardl C.L."/>
        </authorList>
    </citation>
    <scope>NUCLEOTIDE SEQUENCE [LARGE SCALE GENOMIC DNA]</scope>
    <source>
        <strain evidence="9">MV-1</strain>
    </source>
</reference>
<accession>A0A1E5QCI3</accession>
<dbReference type="InterPro" id="IPR004869">
    <property type="entry name" value="MMPL_dom"/>
</dbReference>
<feature type="transmembrane region" description="Helical" evidence="6">
    <location>
        <begin position="688"/>
        <end position="712"/>
    </location>
</feature>
<comment type="caution">
    <text evidence="8">The sequence shown here is derived from an EMBL/GenBank/DDBJ whole genome shotgun (WGS) entry which is preliminary data.</text>
</comment>
<feature type="transmembrane region" description="Helical" evidence="6">
    <location>
        <begin position="746"/>
        <end position="766"/>
    </location>
</feature>
<feature type="transmembrane region" description="Helical" evidence="6">
    <location>
        <begin position="258"/>
        <end position="274"/>
    </location>
</feature>
<evidence type="ECO:0000256" key="6">
    <source>
        <dbReference type="SAM" id="Phobius"/>
    </source>
</evidence>
<dbReference type="Gene3D" id="1.20.1640.10">
    <property type="entry name" value="Multidrug efflux transporter AcrB transmembrane domain"/>
    <property type="match status" value="2"/>
</dbReference>
<dbReference type="GO" id="GO:0005886">
    <property type="term" value="C:plasma membrane"/>
    <property type="evidence" value="ECO:0007669"/>
    <property type="project" value="UniProtKB-SubCell"/>
</dbReference>
<evidence type="ECO:0000256" key="1">
    <source>
        <dbReference type="ARBA" id="ARBA00004651"/>
    </source>
</evidence>
<dbReference type="InterPro" id="IPR050545">
    <property type="entry name" value="Mycobact_MmpL"/>
</dbReference>
<dbReference type="AlphaFoldDB" id="A0A1E5QCI3"/>
<feature type="transmembrane region" description="Helical" evidence="6">
    <location>
        <begin position="649"/>
        <end position="668"/>
    </location>
</feature>
<dbReference type="Proteomes" id="UP000095347">
    <property type="component" value="Unassembled WGS sequence"/>
</dbReference>
<keyword evidence="4 6" id="KW-1133">Transmembrane helix</keyword>
<evidence type="ECO:0000256" key="5">
    <source>
        <dbReference type="ARBA" id="ARBA00023136"/>
    </source>
</evidence>
<evidence type="ECO:0000259" key="7">
    <source>
        <dbReference type="PROSITE" id="PS50156"/>
    </source>
</evidence>
<dbReference type="STRING" id="28181.BEN30_02395"/>
<name>A0A1E5QCI3_9PROT</name>
<dbReference type="PROSITE" id="PS50156">
    <property type="entry name" value="SSD"/>
    <property type="match status" value="2"/>
</dbReference>
<dbReference type="RefSeq" id="WP_069956418.1">
    <property type="nucleotide sequence ID" value="NZ_MCGG01000002.1"/>
</dbReference>
<keyword evidence="5 6" id="KW-0472">Membrane</keyword>
<proteinExistence type="predicted"/>
<evidence type="ECO:0000256" key="4">
    <source>
        <dbReference type="ARBA" id="ARBA00022989"/>
    </source>
</evidence>
<evidence type="ECO:0000256" key="2">
    <source>
        <dbReference type="ARBA" id="ARBA00022475"/>
    </source>
</evidence>
<dbReference type="PANTHER" id="PTHR33406:SF12">
    <property type="entry name" value="BLR2997 PROTEIN"/>
    <property type="match status" value="1"/>
</dbReference>
<evidence type="ECO:0000256" key="3">
    <source>
        <dbReference type="ARBA" id="ARBA00022692"/>
    </source>
</evidence>
<keyword evidence="2" id="KW-1003">Cell membrane</keyword>
<evidence type="ECO:0000313" key="9">
    <source>
        <dbReference type="Proteomes" id="UP000095347"/>
    </source>
</evidence>
<evidence type="ECO:0000313" key="8">
    <source>
        <dbReference type="EMBL" id="OEJ69702.1"/>
    </source>
</evidence>
<feature type="transmembrane region" description="Helical" evidence="6">
    <location>
        <begin position="383"/>
        <end position="404"/>
    </location>
</feature>